<accession>A0ABU0J8S8</accession>
<evidence type="ECO:0000313" key="2">
    <source>
        <dbReference type="Proteomes" id="UP001242480"/>
    </source>
</evidence>
<sequence length="100" mass="10481">MIDSASLDAIAEDADEVGEAMAQLHRAYLVSIRQHRDLVGDLHATLLRLEAALDAASIDPGERQALTAGIEKHVDTARAIVSRIDGALVSAAVGPTAGFH</sequence>
<dbReference type="EMBL" id="JAUSVX010000006">
    <property type="protein sequence ID" value="MDQ0470681.1"/>
    <property type="molecule type" value="Genomic_DNA"/>
</dbReference>
<comment type="caution">
    <text evidence="1">The sequence shown here is derived from an EMBL/GenBank/DDBJ whole genome shotgun (WGS) entry which is preliminary data.</text>
</comment>
<evidence type="ECO:0000313" key="1">
    <source>
        <dbReference type="EMBL" id="MDQ0470681.1"/>
    </source>
</evidence>
<name>A0ABU0J8S8_9HYPH</name>
<gene>
    <name evidence="1" type="ORF">QO011_003700</name>
</gene>
<reference evidence="1 2" key="1">
    <citation type="submission" date="2023-07" db="EMBL/GenBank/DDBJ databases">
        <title>Genomic Encyclopedia of Type Strains, Phase IV (KMG-IV): sequencing the most valuable type-strain genomes for metagenomic binning, comparative biology and taxonomic classification.</title>
        <authorList>
            <person name="Goeker M."/>
        </authorList>
    </citation>
    <scope>NUCLEOTIDE SEQUENCE [LARGE SCALE GENOMIC DNA]</scope>
    <source>
        <strain evidence="1 2">DSM 19619</strain>
    </source>
</reference>
<keyword evidence="2" id="KW-1185">Reference proteome</keyword>
<protein>
    <submittedName>
        <fullName evidence="1">Uncharacterized protein</fullName>
    </submittedName>
</protein>
<dbReference type="RefSeq" id="WP_307274841.1">
    <property type="nucleotide sequence ID" value="NZ_JAUSVX010000006.1"/>
</dbReference>
<organism evidence="1 2">
    <name type="scientific">Labrys wisconsinensis</name>
    <dbReference type="NCBI Taxonomy" id="425677"/>
    <lineage>
        <taxon>Bacteria</taxon>
        <taxon>Pseudomonadati</taxon>
        <taxon>Pseudomonadota</taxon>
        <taxon>Alphaproteobacteria</taxon>
        <taxon>Hyphomicrobiales</taxon>
        <taxon>Xanthobacteraceae</taxon>
        <taxon>Labrys</taxon>
    </lineage>
</organism>
<dbReference type="Proteomes" id="UP001242480">
    <property type="component" value="Unassembled WGS sequence"/>
</dbReference>
<proteinExistence type="predicted"/>